<name>A0AAN8FTV6_TRICO</name>
<reference evidence="1 2" key="1">
    <citation type="submission" date="2019-10" db="EMBL/GenBank/DDBJ databases">
        <title>Assembly and Annotation for the nematode Trichostrongylus colubriformis.</title>
        <authorList>
            <person name="Martin J."/>
        </authorList>
    </citation>
    <scope>NUCLEOTIDE SEQUENCE [LARGE SCALE GENOMIC DNA]</scope>
    <source>
        <strain evidence="1">G859</strain>
        <tissue evidence="1">Whole worm</tissue>
    </source>
</reference>
<proteinExistence type="predicted"/>
<sequence length="79" mass="8994">MKLSDSVEIPASSVMVRSDCDGKWSRRAAAVLMKEESEAESSNAVVWFCSMWLVREDDTVTWSDGRPREVVDYLYVSDQ</sequence>
<dbReference type="EMBL" id="WIXE01019385">
    <property type="protein sequence ID" value="KAK5970058.1"/>
    <property type="molecule type" value="Genomic_DNA"/>
</dbReference>
<comment type="caution">
    <text evidence="1">The sequence shown here is derived from an EMBL/GenBank/DDBJ whole genome shotgun (WGS) entry which is preliminary data.</text>
</comment>
<evidence type="ECO:0000313" key="2">
    <source>
        <dbReference type="Proteomes" id="UP001331761"/>
    </source>
</evidence>
<dbReference type="AlphaFoldDB" id="A0AAN8FTV6"/>
<protein>
    <submittedName>
        <fullName evidence="1">Uncharacterized protein</fullName>
    </submittedName>
</protein>
<keyword evidence="2" id="KW-1185">Reference proteome</keyword>
<evidence type="ECO:0000313" key="1">
    <source>
        <dbReference type="EMBL" id="KAK5970058.1"/>
    </source>
</evidence>
<organism evidence="1 2">
    <name type="scientific">Trichostrongylus colubriformis</name>
    <name type="common">Black scour worm</name>
    <dbReference type="NCBI Taxonomy" id="6319"/>
    <lineage>
        <taxon>Eukaryota</taxon>
        <taxon>Metazoa</taxon>
        <taxon>Ecdysozoa</taxon>
        <taxon>Nematoda</taxon>
        <taxon>Chromadorea</taxon>
        <taxon>Rhabditida</taxon>
        <taxon>Rhabditina</taxon>
        <taxon>Rhabditomorpha</taxon>
        <taxon>Strongyloidea</taxon>
        <taxon>Trichostrongylidae</taxon>
        <taxon>Trichostrongylus</taxon>
    </lineage>
</organism>
<dbReference type="Proteomes" id="UP001331761">
    <property type="component" value="Unassembled WGS sequence"/>
</dbReference>
<gene>
    <name evidence="1" type="ORF">GCK32_018599</name>
</gene>
<accession>A0AAN8FTV6</accession>